<dbReference type="SUPFAM" id="SSF49452">
    <property type="entry name" value="Starch-binding domain-like"/>
    <property type="match status" value="1"/>
</dbReference>
<dbReference type="Proteomes" id="UP000033428">
    <property type="component" value="Unassembled WGS sequence"/>
</dbReference>
<dbReference type="Gene3D" id="2.60.40.1120">
    <property type="entry name" value="Carboxypeptidase-like, regulatory domain"/>
    <property type="match status" value="1"/>
</dbReference>
<evidence type="ECO:0000256" key="1">
    <source>
        <dbReference type="SAM" id="Phobius"/>
    </source>
</evidence>
<keyword evidence="1" id="KW-0472">Membrane</keyword>
<keyword evidence="1" id="KW-0812">Transmembrane</keyword>
<sequence length="332" mass="38171">MDGVSEPVSIAVELSYGVRMKMNEKGYLLLRKIFFWIFFFVFILMTPIIVLYSVGYKFDAKTKKFKMSGALTIRAFPKDAVVYVNEKRVSDFTPYIARGVVPGTYNVILDKEGFYPYEIDVKVTSAEVADVDVTLMPKFRNIEKLKIDLDVYKFFEIEHFFLKRMVAFTDKGIYFLGSDFSNYRKIGDTSTLTKEELSTIEGVLTIRNQLIFWNKKTIWIIKKIYSGQPSEEGILPSVVYSAVSSVKNIFLGIKEEYLIIHDGVKLLALNIKNTGVVFPIIQMKSIAAEILYDKDNETLYIKDQTPELVDKFSLFKIDLMGLIHDRSAKNEN</sequence>
<dbReference type="InterPro" id="IPR013229">
    <property type="entry name" value="PEGA"/>
</dbReference>
<gene>
    <name evidence="3" type="ORF">OMAG_002079</name>
</gene>
<keyword evidence="1" id="KW-1133">Transmembrane helix</keyword>
<dbReference type="GO" id="GO:0030246">
    <property type="term" value="F:carbohydrate binding"/>
    <property type="evidence" value="ECO:0007669"/>
    <property type="project" value="InterPro"/>
</dbReference>
<feature type="transmembrane region" description="Helical" evidence="1">
    <location>
        <begin position="33"/>
        <end position="54"/>
    </location>
</feature>
<dbReference type="EMBL" id="JYNY01000409">
    <property type="protein sequence ID" value="KJJ84080.1"/>
    <property type="molecule type" value="Genomic_DNA"/>
</dbReference>
<reference evidence="3 4" key="1">
    <citation type="submission" date="2015-02" db="EMBL/GenBank/DDBJ databases">
        <title>Single-cell genomics of uncultivated deep-branching MTB reveals a conserved set of magnetosome genes.</title>
        <authorList>
            <person name="Kolinko S."/>
            <person name="Richter M."/>
            <person name="Glockner F.O."/>
            <person name="Brachmann A."/>
            <person name="Schuler D."/>
        </authorList>
    </citation>
    <scope>NUCLEOTIDE SEQUENCE [LARGE SCALE GENOMIC DNA]</scope>
    <source>
        <strain evidence="3">SKK-01</strain>
    </source>
</reference>
<comment type="caution">
    <text evidence="3">The sequence shown here is derived from an EMBL/GenBank/DDBJ whole genome shotgun (WGS) entry which is preliminary data.</text>
</comment>
<evidence type="ECO:0000313" key="3">
    <source>
        <dbReference type="EMBL" id="KJJ84080.1"/>
    </source>
</evidence>
<evidence type="ECO:0000313" key="4">
    <source>
        <dbReference type="Proteomes" id="UP000033428"/>
    </source>
</evidence>
<organism evidence="3 4">
    <name type="scientific">Candidatus Omnitrophus magneticus</name>
    <dbReference type="NCBI Taxonomy" id="1609969"/>
    <lineage>
        <taxon>Bacteria</taxon>
        <taxon>Pseudomonadati</taxon>
        <taxon>Candidatus Omnitrophota</taxon>
        <taxon>Candidatus Omnitrophus</taxon>
    </lineage>
</organism>
<dbReference type="AlphaFoldDB" id="A0A0F0CRL6"/>
<name>A0A0F0CRL6_9BACT</name>
<dbReference type="Pfam" id="PF08308">
    <property type="entry name" value="PEGA"/>
    <property type="match status" value="1"/>
</dbReference>
<keyword evidence="4" id="KW-1185">Reference proteome</keyword>
<accession>A0A0F0CRL6</accession>
<protein>
    <submittedName>
        <fullName evidence="3">PEGA domain protein</fullName>
    </submittedName>
</protein>
<evidence type="ECO:0000259" key="2">
    <source>
        <dbReference type="Pfam" id="PF08308"/>
    </source>
</evidence>
<feature type="domain" description="PEGA" evidence="2">
    <location>
        <begin position="69"/>
        <end position="137"/>
    </location>
</feature>
<dbReference type="InterPro" id="IPR013784">
    <property type="entry name" value="Carb-bd-like_fold"/>
</dbReference>
<proteinExistence type="predicted"/>